<dbReference type="Gene3D" id="3.90.1300.10">
    <property type="entry name" value="Amidase signature (AS) domain"/>
    <property type="match status" value="1"/>
</dbReference>
<dbReference type="EMBL" id="JAQQWK010000001">
    <property type="protein sequence ID" value="KAK8055717.1"/>
    <property type="molecule type" value="Genomic_DNA"/>
</dbReference>
<organism evidence="6 7">
    <name type="scientific">Apiospora rasikravindrae</name>
    <dbReference type="NCBI Taxonomy" id="990691"/>
    <lineage>
        <taxon>Eukaryota</taxon>
        <taxon>Fungi</taxon>
        <taxon>Dikarya</taxon>
        <taxon>Ascomycota</taxon>
        <taxon>Pezizomycotina</taxon>
        <taxon>Sordariomycetes</taxon>
        <taxon>Xylariomycetidae</taxon>
        <taxon>Amphisphaeriales</taxon>
        <taxon>Apiosporaceae</taxon>
        <taxon>Apiospora</taxon>
    </lineage>
</organism>
<evidence type="ECO:0000256" key="1">
    <source>
        <dbReference type="ARBA" id="ARBA00001311"/>
    </source>
</evidence>
<dbReference type="PANTHER" id="PTHR46072">
    <property type="entry name" value="AMIDASE-RELATED-RELATED"/>
    <property type="match status" value="1"/>
</dbReference>
<feature type="domain" description="Amidase" evidence="5">
    <location>
        <begin position="84"/>
        <end position="452"/>
    </location>
</feature>
<evidence type="ECO:0000256" key="3">
    <source>
        <dbReference type="ARBA" id="ARBA00012922"/>
    </source>
</evidence>
<dbReference type="Pfam" id="PF01425">
    <property type="entry name" value="Amidase"/>
    <property type="match status" value="1"/>
</dbReference>
<dbReference type="SUPFAM" id="SSF75304">
    <property type="entry name" value="Amidase signature (AS) enzymes"/>
    <property type="match status" value="1"/>
</dbReference>
<dbReference type="PROSITE" id="PS00571">
    <property type="entry name" value="AMIDASES"/>
    <property type="match status" value="1"/>
</dbReference>
<comment type="catalytic activity">
    <reaction evidence="1">
        <text>a monocarboxylic acid amide + H2O = a monocarboxylate + NH4(+)</text>
        <dbReference type="Rhea" id="RHEA:12020"/>
        <dbReference type="ChEBI" id="CHEBI:15377"/>
        <dbReference type="ChEBI" id="CHEBI:28938"/>
        <dbReference type="ChEBI" id="CHEBI:35757"/>
        <dbReference type="ChEBI" id="CHEBI:83628"/>
        <dbReference type="EC" id="3.5.1.4"/>
    </reaction>
</comment>
<sequence>MGSHQTWQTLVAEKQAAQSAKIPQAWRLPPQYLVGDETSANSVMEIPVKCGILNTEELHITQDFDAVSLAKAVQLGTIAAKSVATAFCKRAAIAHQLTNCLTETMFDDAIKRGQFLDEYLRLHGKPLGPLHGVPISLKDTFDCAGVQSTMGIVSYLDHPVHKKHGTFAAILSDLGAILYCKTNVSQALMSSDSHNNVFGRTVNPHKLSLTAGGSSGGEGALVALRGSILGVGTDMAGSIRIPALCNGTYGFKPSTWRMPFFGSTFCHRMGSPGFPPVAGPLACSFDDMTLFLQAVIESRPWNRDPTALAIPWRAEVATSVPGRLRIGLILEDPKYPIHPPVRRTMESSAQALAQAGHEILPLRDFPSLETAMDLGLDSFSFDNTVEWKRHIDVSGEPLVPSLVDNTPLLTRKVEKGGYTIDEIFAFNAACLQYKAGWNMVFARHGLDVLICPGGGNDGCAA</sequence>
<proteinExistence type="inferred from homology"/>
<evidence type="ECO:0000259" key="5">
    <source>
        <dbReference type="Pfam" id="PF01425"/>
    </source>
</evidence>
<keyword evidence="7" id="KW-1185">Reference proteome</keyword>
<dbReference type="EC" id="3.5.1.4" evidence="3"/>
<name>A0ABR1UAI1_9PEZI</name>
<dbReference type="PANTHER" id="PTHR46072:SF11">
    <property type="entry name" value="AMIDASE-RELATED"/>
    <property type="match status" value="1"/>
</dbReference>
<accession>A0ABR1UAI1</accession>
<evidence type="ECO:0000256" key="4">
    <source>
        <dbReference type="ARBA" id="ARBA00022801"/>
    </source>
</evidence>
<protein>
    <recommendedName>
        <fullName evidence="3">amidase</fullName>
        <ecNumber evidence="3">3.5.1.4</ecNumber>
    </recommendedName>
</protein>
<evidence type="ECO:0000313" key="6">
    <source>
        <dbReference type="EMBL" id="KAK8055717.1"/>
    </source>
</evidence>
<comment type="similarity">
    <text evidence="2">Belongs to the amidase family.</text>
</comment>
<dbReference type="InterPro" id="IPR036928">
    <property type="entry name" value="AS_sf"/>
</dbReference>
<reference evidence="6 7" key="1">
    <citation type="submission" date="2023-01" db="EMBL/GenBank/DDBJ databases">
        <title>Analysis of 21 Apiospora genomes using comparative genomics revels a genus with tremendous synthesis potential of carbohydrate active enzymes and secondary metabolites.</title>
        <authorList>
            <person name="Sorensen T."/>
        </authorList>
    </citation>
    <scope>NUCLEOTIDE SEQUENCE [LARGE SCALE GENOMIC DNA]</scope>
    <source>
        <strain evidence="6 7">CBS 33761</strain>
    </source>
</reference>
<evidence type="ECO:0000256" key="2">
    <source>
        <dbReference type="ARBA" id="ARBA00009199"/>
    </source>
</evidence>
<comment type="caution">
    <text evidence="6">The sequence shown here is derived from an EMBL/GenBank/DDBJ whole genome shotgun (WGS) entry which is preliminary data.</text>
</comment>
<keyword evidence="4" id="KW-0378">Hydrolase</keyword>
<dbReference type="InterPro" id="IPR023631">
    <property type="entry name" value="Amidase_dom"/>
</dbReference>
<dbReference type="Proteomes" id="UP001444661">
    <property type="component" value="Unassembled WGS sequence"/>
</dbReference>
<gene>
    <name evidence="6" type="ORF">PG993_000944</name>
</gene>
<evidence type="ECO:0000313" key="7">
    <source>
        <dbReference type="Proteomes" id="UP001444661"/>
    </source>
</evidence>
<dbReference type="InterPro" id="IPR020556">
    <property type="entry name" value="Amidase_CS"/>
</dbReference>